<evidence type="ECO:0000313" key="1">
    <source>
        <dbReference type="EMBL" id="GAA0260624.1"/>
    </source>
</evidence>
<dbReference type="Proteomes" id="UP001500657">
    <property type="component" value="Unassembled WGS sequence"/>
</dbReference>
<protein>
    <submittedName>
        <fullName evidence="1">Uncharacterized protein</fullName>
    </submittedName>
</protein>
<evidence type="ECO:0000313" key="2">
    <source>
        <dbReference type="Proteomes" id="UP001500657"/>
    </source>
</evidence>
<comment type="caution">
    <text evidence="1">The sequence shown here is derived from an EMBL/GenBank/DDBJ whole genome shotgun (WGS) entry which is preliminary data.</text>
</comment>
<keyword evidence="2" id="KW-1185">Reference proteome</keyword>
<accession>A0ABN0UT07</accession>
<gene>
    <name evidence="1" type="ORF">GCM10009126_27590</name>
</gene>
<sequence>MLRDDEHISFDMYFASLMSMQVHPGAGTKEHRRLTMEECRDMALQMVEIRRNVLHRKES</sequence>
<reference evidence="1 2" key="1">
    <citation type="journal article" date="2019" name="Int. J. Syst. Evol. Microbiol.">
        <title>The Global Catalogue of Microorganisms (GCM) 10K type strain sequencing project: providing services to taxonomists for standard genome sequencing and annotation.</title>
        <authorList>
            <consortium name="The Broad Institute Genomics Platform"/>
            <consortium name="The Broad Institute Genome Sequencing Center for Infectious Disease"/>
            <person name="Wu L."/>
            <person name="Ma J."/>
        </authorList>
    </citation>
    <scope>NUCLEOTIDE SEQUENCE [LARGE SCALE GENOMIC DNA]</scope>
    <source>
        <strain evidence="1 2">JCM 16242</strain>
    </source>
</reference>
<dbReference type="EMBL" id="BAAAFO010000004">
    <property type="protein sequence ID" value="GAA0260624.1"/>
    <property type="molecule type" value="Genomic_DNA"/>
</dbReference>
<proteinExistence type="predicted"/>
<organism evidence="1 2">
    <name type="scientific">Rhodanobacter caeni</name>
    <dbReference type="NCBI Taxonomy" id="657654"/>
    <lineage>
        <taxon>Bacteria</taxon>
        <taxon>Pseudomonadati</taxon>
        <taxon>Pseudomonadota</taxon>
        <taxon>Gammaproteobacteria</taxon>
        <taxon>Lysobacterales</taxon>
        <taxon>Rhodanobacteraceae</taxon>
        <taxon>Rhodanobacter</taxon>
    </lineage>
</organism>
<name>A0ABN0UT07_9GAMM</name>
<dbReference type="RefSeq" id="WP_343883371.1">
    <property type="nucleotide sequence ID" value="NZ_BAAAFO010000004.1"/>
</dbReference>